<sequence length="86" mass="9324">MIIHNDAIRKSSIFVDFRAGALYETGELAIPIAEGTITEVDVKADIVELVKGIHPGRSSREEITLFKSAGLANEDLAAALFAYKSF</sequence>
<protein>
    <submittedName>
        <fullName evidence="1">Ornithine cyclodeaminase/mu-crystallin family protein</fullName>
    </submittedName>
</protein>
<organism evidence="1 2">
    <name type="scientific">Algoriphagus winogradskyi</name>
    <dbReference type="NCBI Taxonomy" id="237017"/>
    <lineage>
        <taxon>Bacteria</taxon>
        <taxon>Pseudomonadati</taxon>
        <taxon>Bacteroidota</taxon>
        <taxon>Cytophagia</taxon>
        <taxon>Cytophagales</taxon>
        <taxon>Cyclobacteriaceae</taxon>
        <taxon>Algoriphagus</taxon>
    </lineage>
</organism>
<name>A0ABY1PA14_9BACT</name>
<evidence type="ECO:0000313" key="1">
    <source>
        <dbReference type="EMBL" id="SMP29689.1"/>
    </source>
</evidence>
<comment type="caution">
    <text evidence="1">The sequence shown here is derived from an EMBL/GenBank/DDBJ whole genome shotgun (WGS) entry which is preliminary data.</text>
</comment>
<dbReference type="Proteomes" id="UP001157915">
    <property type="component" value="Unassembled WGS sequence"/>
</dbReference>
<dbReference type="PANTHER" id="PTHR13812:SF19">
    <property type="entry name" value="KETIMINE REDUCTASE MU-CRYSTALLIN"/>
    <property type="match status" value="1"/>
</dbReference>
<dbReference type="Pfam" id="PF02423">
    <property type="entry name" value="OCD_Mu_crystall"/>
    <property type="match status" value="1"/>
</dbReference>
<evidence type="ECO:0000313" key="2">
    <source>
        <dbReference type="Proteomes" id="UP001157915"/>
    </source>
</evidence>
<keyword evidence="2" id="KW-1185">Reference proteome</keyword>
<proteinExistence type="predicted"/>
<dbReference type="EMBL" id="FXUA01000006">
    <property type="protein sequence ID" value="SMP29689.1"/>
    <property type="molecule type" value="Genomic_DNA"/>
</dbReference>
<dbReference type="PANTHER" id="PTHR13812">
    <property type="entry name" value="KETIMINE REDUCTASE MU-CRYSTALLIN"/>
    <property type="match status" value="1"/>
</dbReference>
<dbReference type="SUPFAM" id="SSF51735">
    <property type="entry name" value="NAD(P)-binding Rossmann-fold domains"/>
    <property type="match status" value="1"/>
</dbReference>
<reference evidence="1 2" key="1">
    <citation type="submission" date="2017-05" db="EMBL/GenBank/DDBJ databases">
        <authorList>
            <person name="Varghese N."/>
            <person name="Submissions S."/>
        </authorList>
    </citation>
    <scope>NUCLEOTIDE SEQUENCE [LARGE SCALE GENOMIC DNA]</scope>
    <source>
        <strain evidence="1 2">DSM 15360</strain>
    </source>
</reference>
<dbReference type="InterPro" id="IPR003462">
    <property type="entry name" value="ODC_Mu_crystall"/>
</dbReference>
<dbReference type="InterPro" id="IPR036291">
    <property type="entry name" value="NAD(P)-bd_dom_sf"/>
</dbReference>
<dbReference type="Gene3D" id="3.40.50.720">
    <property type="entry name" value="NAD(P)-binding Rossmann-like Domain"/>
    <property type="match status" value="1"/>
</dbReference>
<dbReference type="RefSeq" id="WP_283413899.1">
    <property type="nucleotide sequence ID" value="NZ_FXUA01000006.1"/>
</dbReference>
<accession>A0ABY1PA14</accession>
<gene>
    <name evidence="1" type="ORF">SAMN06265367_106162</name>
</gene>